<dbReference type="Pfam" id="PF12802">
    <property type="entry name" value="MarR_2"/>
    <property type="match status" value="1"/>
</dbReference>
<dbReference type="PANTHER" id="PTHR13947">
    <property type="entry name" value="GNAT FAMILY N-ACETYLTRANSFERASE"/>
    <property type="match status" value="1"/>
</dbReference>
<proteinExistence type="predicted"/>
<evidence type="ECO:0000259" key="2">
    <source>
        <dbReference type="PROSITE" id="PS50995"/>
    </source>
</evidence>
<dbReference type="SMART" id="SM00347">
    <property type="entry name" value="HTH_MARR"/>
    <property type="match status" value="1"/>
</dbReference>
<accession>A0A3S8UIF8</accession>
<evidence type="ECO:0000259" key="3">
    <source>
        <dbReference type="PROSITE" id="PS51186"/>
    </source>
</evidence>
<dbReference type="Proteomes" id="UP000268230">
    <property type="component" value="Chromosome"/>
</dbReference>
<feature type="domain" description="N-acetyltransferase" evidence="3">
    <location>
        <begin position="160"/>
        <end position="313"/>
    </location>
</feature>
<evidence type="ECO:0000256" key="1">
    <source>
        <dbReference type="ARBA" id="ARBA00022679"/>
    </source>
</evidence>
<gene>
    <name evidence="4" type="ORF">EJA05_10575</name>
</gene>
<dbReference type="InterPro" id="IPR036388">
    <property type="entry name" value="WH-like_DNA-bd_sf"/>
</dbReference>
<dbReference type="InterPro" id="IPR036390">
    <property type="entry name" value="WH_DNA-bd_sf"/>
</dbReference>
<evidence type="ECO:0000313" key="4">
    <source>
        <dbReference type="EMBL" id="AZL68149.1"/>
    </source>
</evidence>
<dbReference type="InterPro" id="IPR000182">
    <property type="entry name" value="GNAT_dom"/>
</dbReference>
<sequence>MNIDPSLVEQIRSASRTMVRELGFMGNTLAGTAHSPSAVHALLELGNCGALTAAQLVQLLGLEKSSVSRMVARLIDADEVEEAAGEADGRTKRLTLTAKGQRTVEAIHAFGQAQVSSALAVLDTAQQQGVAQGLQAYAQALQAHRLGTETKPASAIQISSGYRPGLIGRIAEMHGVYYARHSGFGSYFERKVATGVAEFIGRLDDPRNAIWVASQGERIVGSVAIDGQGHGDSTAHLRWFILDDGCRGAGAGRRLLHEAMTFCDRQGFSAIELWTFKGLDAARRLYESFGFELTHEAPGDQWGAKVIEQQFVRRVGPR</sequence>
<dbReference type="AlphaFoldDB" id="A0A3S8UIF8"/>
<dbReference type="KEGG" id="pory:EJA05_10575"/>
<dbReference type="SUPFAM" id="SSF55729">
    <property type="entry name" value="Acyl-CoA N-acyltransferases (Nat)"/>
    <property type="match status" value="1"/>
</dbReference>
<dbReference type="SUPFAM" id="SSF46785">
    <property type="entry name" value="Winged helix' DNA-binding domain"/>
    <property type="match status" value="1"/>
</dbReference>
<name>A0A3S8UIF8_9PSED</name>
<dbReference type="PROSITE" id="PS51186">
    <property type="entry name" value="GNAT"/>
    <property type="match status" value="1"/>
</dbReference>
<dbReference type="InterPro" id="IPR000835">
    <property type="entry name" value="HTH_MarR-typ"/>
</dbReference>
<dbReference type="OrthoDB" id="273614at2"/>
<dbReference type="PANTHER" id="PTHR13947:SF37">
    <property type="entry name" value="LD18367P"/>
    <property type="match status" value="1"/>
</dbReference>
<dbReference type="InterPro" id="IPR050769">
    <property type="entry name" value="NAT_camello-type"/>
</dbReference>
<reference evidence="4 5" key="1">
    <citation type="submission" date="2018-12" db="EMBL/GenBank/DDBJ databases">
        <authorList>
            <person name="Li S."/>
            <person name="Yang R."/>
            <person name="Chen G."/>
            <person name="Zou L."/>
            <person name="Zhang C."/>
            <person name="Chen Y."/>
            <person name="Liu Z."/>
            <person name="Li Y."/>
            <person name="Yan Y."/>
            <person name="Huang M."/>
            <person name="Chen T."/>
        </authorList>
    </citation>
    <scope>NUCLEOTIDE SEQUENCE [LARGE SCALE GENOMIC DNA]</scope>
    <source>
        <strain evidence="4 5">1257</strain>
    </source>
</reference>
<organism evidence="4 5">
    <name type="scientific">Pseudomonas entomophila</name>
    <dbReference type="NCBI Taxonomy" id="312306"/>
    <lineage>
        <taxon>Bacteria</taxon>
        <taxon>Pseudomonadati</taxon>
        <taxon>Pseudomonadota</taxon>
        <taxon>Gammaproteobacteria</taxon>
        <taxon>Pseudomonadales</taxon>
        <taxon>Pseudomonadaceae</taxon>
        <taxon>Pseudomonas</taxon>
    </lineage>
</organism>
<dbReference type="Gene3D" id="1.10.10.10">
    <property type="entry name" value="Winged helix-like DNA-binding domain superfamily/Winged helix DNA-binding domain"/>
    <property type="match status" value="1"/>
</dbReference>
<evidence type="ECO:0000313" key="5">
    <source>
        <dbReference type="Proteomes" id="UP000268230"/>
    </source>
</evidence>
<dbReference type="EMBL" id="CP034338">
    <property type="protein sequence ID" value="AZL68149.1"/>
    <property type="molecule type" value="Genomic_DNA"/>
</dbReference>
<dbReference type="PROSITE" id="PS50995">
    <property type="entry name" value="HTH_MARR_2"/>
    <property type="match status" value="1"/>
</dbReference>
<protein>
    <submittedName>
        <fullName evidence="4">MarR family transcriptional regulator</fullName>
    </submittedName>
</protein>
<dbReference type="InterPro" id="IPR016181">
    <property type="entry name" value="Acyl_CoA_acyltransferase"/>
</dbReference>
<feature type="domain" description="HTH marR-type" evidence="2">
    <location>
        <begin position="4"/>
        <end position="139"/>
    </location>
</feature>
<dbReference type="GO" id="GO:0008080">
    <property type="term" value="F:N-acetyltransferase activity"/>
    <property type="evidence" value="ECO:0007669"/>
    <property type="project" value="InterPro"/>
</dbReference>
<dbReference type="Pfam" id="PF00583">
    <property type="entry name" value="Acetyltransf_1"/>
    <property type="match status" value="1"/>
</dbReference>
<dbReference type="CDD" id="cd04301">
    <property type="entry name" value="NAT_SF"/>
    <property type="match status" value="1"/>
</dbReference>
<dbReference type="Gene3D" id="3.40.630.30">
    <property type="match status" value="1"/>
</dbReference>
<keyword evidence="1" id="KW-0808">Transferase</keyword>
<dbReference type="GO" id="GO:0003700">
    <property type="term" value="F:DNA-binding transcription factor activity"/>
    <property type="evidence" value="ECO:0007669"/>
    <property type="project" value="InterPro"/>
</dbReference>